<dbReference type="RefSeq" id="WP_181119547.1">
    <property type="nucleotide sequence ID" value="NZ_JAAMRD010000001.1"/>
</dbReference>
<dbReference type="InterPro" id="IPR023393">
    <property type="entry name" value="START-like_dom_sf"/>
</dbReference>
<dbReference type="GO" id="GO:0005506">
    <property type="term" value="F:iron ion binding"/>
    <property type="evidence" value="ECO:0007669"/>
    <property type="project" value="InterPro"/>
</dbReference>
<dbReference type="Pfam" id="PF04116">
    <property type="entry name" value="FA_hydroxylase"/>
    <property type="match status" value="1"/>
</dbReference>
<dbReference type="Proteomes" id="UP001138621">
    <property type="component" value="Unassembled WGS sequence"/>
</dbReference>
<dbReference type="SUPFAM" id="SSF55961">
    <property type="entry name" value="Bet v1-like"/>
    <property type="match status" value="1"/>
</dbReference>
<gene>
    <name evidence="3" type="ORF">G7024_00505</name>
</gene>
<name>A0AA40RNZ8_STUST</name>
<evidence type="ECO:0000313" key="3">
    <source>
        <dbReference type="EMBL" id="MBA1302874.1"/>
    </source>
</evidence>
<dbReference type="Pfam" id="PF10604">
    <property type="entry name" value="Polyketide_cyc2"/>
    <property type="match status" value="1"/>
</dbReference>
<dbReference type="InterPro" id="IPR019587">
    <property type="entry name" value="Polyketide_cyclase/dehydratase"/>
</dbReference>
<feature type="transmembrane region" description="Helical" evidence="1">
    <location>
        <begin position="111"/>
        <end position="133"/>
    </location>
</feature>
<evidence type="ECO:0000259" key="2">
    <source>
        <dbReference type="Pfam" id="PF04116"/>
    </source>
</evidence>
<dbReference type="AlphaFoldDB" id="A0AA40RNZ8"/>
<dbReference type="GO" id="GO:0008610">
    <property type="term" value="P:lipid biosynthetic process"/>
    <property type="evidence" value="ECO:0007669"/>
    <property type="project" value="InterPro"/>
</dbReference>
<proteinExistence type="predicted"/>
<feature type="transmembrane region" description="Helical" evidence="1">
    <location>
        <begin position="139"/>
        <end position="158"/>
    </location>
</feature>
<feature type="domain" description="Fatty acid hydroxylase" evidence="2">
    <location>
        <begin position="56"/>
        <end position="210"/>
    </location>
</feature>
<comment type="caution">
    <text evidence="3">The sequence shown here is derived from an EMBL/GenBank/DDBJ whole genome shotgun (WGS) entry which is preliminary data.</text>
</comment>
<keyword evidence="1" id="KW-1133">Transmembrane helix</keyword>
<dbReference type="CDD" id="cd07812">
    <property type="entry name" value="SRPBCC"/>
    <property type="match status" value="1"/>
</dbReference>
<dbReference type="EMBL" id="JAAMRD010000001">
    <property type="protein sequence ID" value="MBA1302874.1"/>
    <property type="molecule type" value="Genomic_DNA"/>
</dbReference>
<dbReference type="Gene3D" id="3.30.530.20">
    <property type="match status" value="1"/>
</dbReference>
<dbReference type="InterPro" id="IPR006694">
    <property type="entry name" value="Fatty_acid_hydroxylase"/>
</dbReference>
<feature type="transmembrane region" description="Helical" evidence="1">
    <location>
        <begin position="20"/>
        <end position="40"/>
    </location>
</feature>
<dbReference type="GO" id="GO:0016491">
    <property type="term" value="F:oxidoreductase activity"/>
    <property type="evidence" value="ECO:0007669"/>
    <property type="project" value="InterPro"/>
</dbReference>
<accession>A0AA40RNZ8</accession>
<organism evidence="3 4">
    <name type="scientific">Stutzerimonas stutzeri</name>
    <name type="common">Pseudomonas stutzeri</name>
    <dbReference type="NCBI Taxonomy" id="316"/>
    <lineage>
        <taxon>Bacteria</taxon>
        <taxon>Pseudomonadati</taxon>
        <taxon>Pseudomonadota</taxon>
        <taxon>Gammaproteobacteria</taxon>
        <taxon>Pseudomonadales</taxon>
        <taxon>Pseudomonadaceae</taxon>
        <taxon>Stutzerimonas</taxon>
    </lineage>
</organism>
<sequence length="377" mass="44343">MQFDTTSFRARYRAEINPRYSAWLHGGFVLLFGALCIGFLWSRAENVQPWEWLAVPLALILQNWGEYMVHQHLGHFKHRFSKMFYQRHTGDHHSFFAYGQMSYERAQDWRVIFFPAWLIVVFAAANLASYWVLSHWNTNVAALFSGSMLLGYLAYEILHACEHLPEQHPISKLPWVRHMRRLHELHHARDLMQTFNFNVVFPLWDWIYGTLYWENEGHIEDRKKMTSMQHHIDIRRSPEQVLGYLSTPTRWHEWHHYPVAIKGPSGSLPAGAEFAYTGGRAGHLLWDVIEYVPGHRWQARARGRYGLMMFVTYECKPMGTMTRFTRTLEYRFSHLIGRLANHLFLRKRIEKDSADLLDNLSTVAEKVIPASSASSPR</sequence>
<reference evidence="3" key="1">
    <citation type="submission" date="2020-02" db="EMBL/GenBank/DDBJ databases">
        <title>Synteny-based analysis reveals conserved mechanism for high triclosan tolerance in Pseudomonas, as well as instances of horizontal transfer.</title>
        <authorList>
            <person name="Mcfarland A.G."/>
            <person name="Bertucci H.K."/>
            <person name="Litmann E."/>
            <person name="Shen J."/>
            <person name="Huttenhower C."/>
            <person name="Hartmann E.M."/>
        </authorList>
    </citation>
    <scope>NUCLEOTIDE SEQUENCE</scope>
    <source>
        <strain evidence="3">109A1</strain>
    </source>
</reference>
<evidence type="ECO:0000313" key="4">
    <source>
        <dbReference type="Proteomes" id="UP001138621"/>
    </source>
</evidence>
<keyword evidence="1" id="KW-0472">Membrane</keyword>
<protein>
    <submittedName>
        <fullName evidence="3">SRPBCC family protein</fullName>
    </submittedName>
</protein>
<evidence type="ECO:0000256" key="1">
    <source>
        <dbReference type="SAM" id="Phobius"/>
    </source>
</evidence>
<keyword evidence="1" id="KW-0812">Transmembrane</keyword>